<sequence>MTTEHTTSPLVAVGMQYAHDINPNITLADHQSIESVLNMFLSNRISFKEAAPIFMRLLGTKKPLTKILTILQTPEQPIPDSIGQGIGNMQMGSMPLPINLNKSRHWTNYEDRRLLAGIHRFGSDNWQAVAMFVGNGRSKSQCCQRWARGLNPEIKKDKWLPEEEELLLQLVNSGTCKSWTSIAAKMKNRSDVQCRYHYKQMTGNESLKDEPISGKISGSVSQPAVILGKQKIILPSINEFLNDSMSVKWSLSSGDFPPFPQPDNDSTPGPSFI</sequence>
<dbReference type="Pfam" id="PF13921">
    <property type="entry name" value="Myb_DNA-bind_6"/>
    <property type="match status" value="1"/>
</dbReference>
<dbReference type="InterPro" id="IPR001005">
    <property type="entry name" value="SANT/Myb"/>
</dbReference>
<feature type="domain" description="Myb-like" evidence="5">
    <location>
        <begin position="151"/>
        <end position="202"/>
    </location>
</feature>
<evidence type="ECO:0000256" key="4">
    <source>
        <dbReference type="ARBA" id="ARBA00023242"/>
    </source>
</evidence>
<gene>
    <name evidence="7" type="ORF">TRFO_12347</name>
</gene>
<dbReference type="GO" id="GO:0019185">
    <property type="term" value="C:snRNA-activating protein complex"/>
    <property type="evidence" value="ECO:0007669"/>
    <property type="project" value="TreeGrafter"/>
</dbReference>
<evidence type="ECO:0000256" key="3">
    <source>
        <dbReference type="ARBA" id="ARBA00023163"/>
    </source>
</evidence>
<dbReference type="EMBL" id="MLAK01001470">
    <property type="protein sequence ID" value="OHS92781.1"/>
    <property type="molecule type" value="Genomic_DNA"/>
</dbReference>
<evidence type="ECO:0000313" key="8">
    <source>
        <dbReference type="Proteomes" id="UP000179807"/>
    </source>
</evidence>
<keyword evidence="4" id="KW-0539">Nucleus</keyword>
<keyword evidence="3" id="KW-0804">Transcription</keyword>
<dbReference type="Proteomes" id="UP000179807">
    <property type="component" value="Unassembled WGS sequence"/>
</dbReference>
<evidence type="ECO:0000259" key="5">
    <source>
        <dbReference type="PROSITE" id="PS50090"/>
    </source>
</evidence>
<dbReference type="PROSITE" id="PS50090">
    <property type="entry name" value="MYB_LIKE"/>
    <property type="match status" value="2"/>
</dbReference>
<feature type="domain" description="HTH myb-type" evidence="6">
    <location>
        <begin position="151"/>
        <end position="206"/>
    </location>
</feature>
<dbReference type="RefSeq" id="XP_068345918.1">
    <property type="nucleotide sequence ID" value="XM_068496579.1"/>
</dbReference>
<organism evidence="7 8">
    <name type="scientific">Tritrichomonas foetus</name>
    <dbReference type="NCBI Taxonomy" id="1144522"/>
    <lineage>
        <taxon>Eukaryota</taxon>
        <taxon>Metamonada</taxon>
        <taxon>Parabasalia</taxon>
        <taxon>Tritrichomonadida</taxon>
        <taxon>Tritrichomonadidae</taxon>
        <taxon>Tritrichomonas</taxon>
    </lineage>
</organism>
<dbReference type="VEuPathDB" id="TrichDB:TRFO_12347"/>
<evidence type="ECO:0000259" key="6">
    <source>
        <dbReference type="PROSITE" id="PS51294"/>
    </source>
</evidence>
<dbReference type="SMART" id="SM00717">
    <property type="entry name" value="SANT"/>
    <property type="match status" value="2"/>
</dbReference>
<keyword evidence="8" id="KW-1185">Reference proteome</keyword>
<reference evidence="7" key="1">
    <citation type="submission" date="2016-10" db="EMBL/GenBank/DDBJ databases">
        <authorList>
            <person name="Benchimol M."/>
            <person name="Almeida L.G."/>
            <person name="Vasconcelos A.T."/>
            <person name="Perreira-Neves A."/>
            <person name="Rosa I.A."/>
            <person name="Tasca T."/>
            <person name="Bogo M.R."/>
            <person name="de Souza W."/>
        </authorList>
    </citation>
    <scope>NUCLEOTIDE SEQUENCE [LARGE SCALE GENOMIC DNA]</scope>
    <source>
        <strain evidence="7">K</strain>
    </source>
</reference>
<dbReference type="AlphaFoldDB" id="A0A1J4J5Q7"/>
<dbReference type="GO" id="GO:0001006">
    <property type="term" value="F:RNA polymerase III type 3 promoter sequence-specific DNA binding"/>
    <property type="evidence" value="ECO:0007669"/>
    <property type="project" value="TreeGrafter"/>
</dbReference>
<keyword evidence="2" id="KW-0238">DNA-binding</keyword>
<dbReference type="SUPFAM" id="SSF46689">
    <property type="entry name" value="Homeodomain-like"/>
    <property type="match status" value="2"/>
</dbReference>
<protein>
    <submittedName>
        <fullName evidence="7">Myb-like DNA-binding domain containing protein</fullName>
    </submittedName>
</protein>
<feature type="domain" description="Myb-like" evidence="5">
    <location>
        <begin position="106"/>
        <end position="150"/>
    </location>
</feature>
<accession>A0A1J4J5Q7</accession>
<evidence type="ECO:0000313" key="7">
    <source>
        <dbReference type="EMBL" id="OHS92781.1"/>
    </source>
</evidence>
<dbReference type="OrthoDB" id="2143914at2759"/>
<dbReference type="GO" id="GO:0042795">
    <property type="term" value="P:snRNA transcription by RNA polymerase II"/>
    <property type="evidence" value="ECO:0007669"/>
    <property type="project" value="TreeGrafter"/>
</dbReference>
<dbReference type="InterPro" id="IPR009057">
    <property type="entry name" value="Homeodomain-like_sf"/>
</dbReference>
<dbReference type="Gene3D" id="1.10.10.60">
    <property type="entry name" value="Homeodomain-like"/>
    <property type="match status" value="2"/>
</dbReference>
<dbReference type="GO" id="GO:0042796">
    <property type="term" value="P:snRNA transcription by RNA polymerase III"/>
    <property type="evidence" value="ECO:0007669"/>
    <property type="project" value="TreeGrafter"/>
</dbReference>
<keyword evidence="1" id="KW-0805">Transcription regulation</keyword>
<proteinExistence type="predicted"/>
<dbReference type="GO" id="GO:0000978">
    <property type="term" value="F:RNA polymerase II cis-regulatory region sequence-specific DNA binding"/>
    <property type="evidence" value="ECO:0007669"/>
    <property type="project" value="TreeGrafter"/>
</dbReference>
<name>A0A1J4J5Q7_9EUKA</name>
<evidence type="ECO:0000256" key="1">
    <source>
        <dbReference type="ARBA" id="ARBA00023015"/>
    </source>
</evidence>
<comment type="caution">
    <text evidence="7">The sequence shown here is derived from an EMBL/GenBank/DDBJ whole genome shotgun (WGS) entry which is preliminary data.</text>
</comment>
<dbReference type="PANTHER" id="PTHR46621">
    <property type="entry name" value="SNRNA-ACTIVATING PROTEIN COMPLEX SUBUNIT 4"/>
    <property type="match status" value="1"/>
</dbReference>
<dbReference type="GeneID" id="94831283"/>
<dbReference type="PANTHER" id="PTHR46621:SF1">
    <property type="entry name" value="SNRNA-ACTIVATING PROTEIN COMPLEX SUBUNIT 4"/>
    <property type="match status" value="1"/>
</dbReference>
<evidence type="ECO:0000256" key="2">
    <source>
        <dbReference type="ARBA" id="ARBA00023125"/>
    </source>
</evidence>
<dbReference type="PROSITE" id="PS51294">
    <property type="entry name" value="HTH_MYB"/>
    <property type="match status" value="2"/>
</dbReference>
<dbReference type="InterPro" id="IPR017930">
    <property type="entry name" value="Myb_dom"/>
</dbReference>
<dbReference type="CDD" id="cd00167">
    <property type="entry name" value="SANT"/>
    <property type="match status" value="2"/>
</dbReference>
<feature type="domain" description="HTH myb-type" evidence="6">
    <location>
        <begin position="102"/>
        <end position="146"/>
    </location>
</feature>
<dbReference type="InterPro" id="IPR051575">
    <property type="entry name" value="Myb-like_DNA-bd"/>
</dbReference>